<dbReference type="AlphaFoldDB" id="A0A0B0Q0E4"/>
<name>A0A0B0Q0E4_GOSAR</name>
<reference evidence="2" key="1">
    <citation type="submission" date="2014-09" db="EMBL/GenBank/DDBJ databases">
        <authorList>
            <person name="Mudge J."/>
            <person name="Ramaraj T."/>
            <person name="Lindquist I.E."/>
            <person name="Bharti A.K."/>
            <person name="Sundararajan A."/>
            <person name="Cameron C.T."/>
            <person name="Woodward J.E."/>
            <person name="May G.D."/>
            <person name="Brubaker C."/>
            <person name="Broadhvest J."/>
            <person name="Wilkins T.A."/>
        </authorList>
    </citation>
    <scope>NUCLEOTIDE SEQUENCE</scope>
    <source>
        <strain evidence="2">cv. AKA8401</strain>
    </source>
</reference>
<dbReference type="EMBL" id="KN459108">
    <property type="protein sequence ID" value="KHG30667.1"/>
    <property type="molecule type" value="Genomic_DNA"/>
</dbReference>
<protein>
    <submittedName>
        <fullName evidence="1">Uncharacterized protein</fullName>
    </submittedName>
</protein>
<evidence type="ECO:0000313" key="1">
    <source>
        <dbReference type="EMBL" id="KHG30667.1"/>
    </source>
</evidence>
<evidence type="ECO:0000313" key="2">
    <source>
        <dbReference type="Proteomes" id="UP000032142"/>
    </source>
</evidence>
<keyword evidence="2" id="KW-1185">Reference proteome</keyword>
<accession>A0A0B0Q0E4</accession>
<proteinExistence type="predicted"/>
<sequence>MSQTCLTLALVSMLMSCPKHGVTLALIMWLIHVPELFYTST</sequence>
<gene>
    <name evidence="1" type="ORF">F383_16493</name>
</gene>
<dbReference type="Proteomes" id="UP000032142">
    <property type="component" value="Unassembled WGS sequence"/>
</dbReference>
<organism evidence="1 2">
    <name type="scientific">Gossypium arboreum</name>
    <name type="common">Tree cotton</name>
    <name type="synonym">Gossypium nanking</name>
    <dbReference type="NCBI Taxonomy" id="29729"/>
    <lineage>
        <taxon>Eukaryota</taxon>
        <taxon>Viridiplantae</taxon>
        <taxon>Streptophyta</taxon>
        <taxon>Embryophyta</taxon>
        <taxon>Tracheophyta</taxon>
        <taxon>Spermatophyta</taxon>
        <taxon>Magnoliopsida</taxon>
        <taxon>eudicotyledons</taxon>
        <taxon>Gunneridae</taxon>
        <taxon>Pentapetalae</taxon>
        <taxon>rosids</taxon>
        <taxon>malvids</taxon>
        <taxon>Malvales</taxon>
        <taxon>Malvaceae</taxon>
        <taxon>Malvoideae</taxon>
        <taxon>Gossypium</taxon>
    </lineage>
</organism>